<dbReference type="SUPFAM" id="SSF51445">
    <property type="entry name" value="(Trans)glycosidases"/>
    <property type="match status" value="1"/>
</dbReference>
<evidence type="ECO:0000256" key="1">
    <source>
        <dbReference type="ARBA" id="ARBA00008061"/>
    </source>
</evidence>
<evidence type="ECO:0000256" key="3">
    <source>
        <dbReference type="ARBA" id="ARBA00023277"/>
    </source>
</evidence>
<dbReference type="EC" id="3.2.1.1" evidence="6"/>
<dbReference type="PRINTS" id="PR00110">
    <property type="entry name" value="ALPHAAMYLASE"/>
</dbReference>
<dbReference type="InterPro" id="IPR031965">
    <property type="entry name" value="CBM26"/>
</dbReference>
<protein>
    <recommendedName>
        <fullName evidence="6">Alpha-amylase</fullName>
        <ecNumber evidence="6">3.2.1.1</ecNumber>
    </recommendedName>
</protein>
<comment type="catalytic activity">
    <reaction evidence="6">
        <text>Endohydrolysis of (1-&gt;4)-alpha-D-glucosidic linkages in polysaccharides containing three or more (1-&gt;4)-alpha-linked D-glucose units.</text>
        <dbReference type="EC" id="3.2.1.1"/>
    </reaction>
</comment>
<keyword evidence="7" id="KW-0732">Signal</keyword>
<evidence type="ECO:0000259" key="8">
    <source>
        <dbReference type="SMART" id="SM00642"/>
    </source>
</evidence>
<proteinExistence type="inferred from homology"/>
<organism evidence="9 10">
    <name type="scientific">Hoylesella timonensis</name>
    <dbReference type="NCBI Taxonomy" id="386414"/>
    <lineage>
        <taxon>Bacteria</taxon>
        <taxon>Pseudomonadati</taxon>
        <taxon>Bacteroidota</taxon>
        <taxon>Bacteroidia</taxon>
        <taxon>Bacteroidales</taxon>
        <taxon>Prevotellaceae</taxon>
        <taxon>Hoylesella</taxon>
    </lineage>
</organism>
<dbReference type="SMART" id="SM00642">
    <property type="entry name" value="Aamy"/>
    <property type="match status" value="1"/>
</dbReference>
<dbReference type="Gene3D" id="3.20.20.80">
    <property type="entry name" value="Glycosidases"/>
    <property type="match status" value="1"/>
</dbReference>
<dbReference type="InterPro" id="IPR006047">
    <property type="entry name" value="GH13_cat_dom"/>
</dbReference>
<dbReference type="InterPro" id="IPR017853">
    <property type="entry name" value="GH"/>
</dbReference>
<keyword evidence="2 6" id="KW-0378">Hydrolase</keyword>
<dbReference type="Pfam" id="PF16738">
    <property type="entry name" value="CBM26"/>
    <property type="match status" value="1"/>
</dbReference>
<keyword evidence="4 6" id="KW-0326">Glycosidase</keyword>
<comment type="caution">
    <text evidence="9">The sequence shown here is derived from an EMBL/GenBank/DDBJ whole genome shotgun (WGS) entry which is preliminary data.</text>
</comment>
<evidence type="ECO:0000256" key="4">
    <source>
        <dbReference type="ARBA" id="ARBA00023295"/>
    </source>
</evidence>
<feature type="signal peptide" evidence="7">
    <location>
        <begin position="1"/>
        <end position="20"/>
    </location>
</feature>
<dbReference type="CDD" id="cd11314">
    <property type="entry name" value="AmyAc_arch_bac_plant_AmyA"/>
    <property type="match status" value="1"/>
</dbReference>
<feature type="domain" description="Glycosyl hydrolase family 13 catalytic" evidence="8">
    <location>
        <begin position="29"/>
        <end position="354"/>
    </location>
</feature>
<accession>A0A2K0XPN1</accession>
<dbReference type="InterPro" id="IPR006046">
    <property type="entry name" value="Alpha_amylase"/>
</dbReference>
<sequence>MRHFYTLFLLLLALAGNVHAQGWPKDYKGVMLQGFYWDSYEDTQWSHLESQADELSKYFSLIWVPQSGYCNTDQNQMGYAPIWWFRHDSAFGRETELRKMIKTFKEKGTGIIEDVVINHRNGNTNWCDFPTETWKGQNFTWSLADICKGDDKGKTERNGYALTGNSDTGDDFNGARDIDHTSANAQKNIKAYLDFLLNDLGYTGFRYDMVKGFAANYIGMYNTSAKPVYSIGEYWDNTGNIKNWINGTKVDGVPTSAAFDFDMKYRIYDAFRSGGDWSKLNSECLARDSYYKQYAVTFVDNHDTGRTDGNGSSPLFANIEAANAYILAMPGTPCVFLPHWLQYKTAIKRMIATRRAVGISNTSDIVQADAKHDGFVLKVKGSQGDLLLILGTTTDANTQGMKLATSGDNYKMYVSNAVNIDEVTSIKEEQATFHAPSFCVVKDGETCAFFEKPKNWSSDIKCWAWSDTGNFTGGTWPGVSCTKVGVTDSGNEVWKWTWNGSFTKGSAEGQVPTGIIFNDSGDNQTNDLKFENGAYYNPTGVNLGVVTDIKKCVAQTSKTTSVKIYTLQGCEVGTTNNVQRALQQLPKGVYLINHQKVVVP</sequence>
<dbReference type="PANTHER" id="PTHR43447">
    <property type="entry name" value="ALPHA-AMYLASE"/>
    <property type="match status" value="1"/>
</dbReference>
<gene>
    <name evidence="9" type="ORF">BFS16_00965</name>
</gene>
<comment type="similarity">
    <text evidence="1 5">Belongs to the glycosyl hydrolase 13 family.</text>
</comment>
<dbReference type="RefSeq" id="WP_103002432.1">
    <property type="nucleotide sequence ID" value="NZ_NBAX01000001.1"/>
</dbReference>
<evidence type="ECO:0000256" key="2">
    <source>
        <dbReference type="ARBA" id="ARBA00022801"/>
    </source>
</evidence>
<evidence type="ECO:0000313" key="10">
    <source>
        <dbReference type="Proteomes" id="UP000236634"/>
    </source>
</evidence>
<dbReference type="EMBL" id="NBAX01000001">
    <property type="protein sequence ID" value="PNP96487.1"/>
    <property type="molecule type" value="Genomic_DNA"/>
</dbReference>
<dbReference type="Pfam" id="PF00128">
    <property type="entry name" value="Alpha-amylase"/>
    <property type="match status" value="1"/>
</dbReference>
<dbReference type="GO" id="GO:0005975">
    <property type="term" value="P:carbohydrate metabolic process"/>
    <property type="evidence" value="ECO:0007669"/>
    <property type="project" value="InterPro"/>
</dbReference>
<evidence type="ECO:0000256" key="5">
    <source>
        <dbReference type="RuleBase" id="RU003615"/>
    </source>
</evidence>
<dbReference type="Proteomes" id="UP000236634">
    <property type="component" value="Unassembled WGS sequence"/>
</dbReference>
<reference evidence="9 10" key="1">
    <citation type="submission" date="2017-03" db="EMBL/GenBank/DDBJ databases">
        <authorList>
            <person name="Afonso C.L."/>
            <person name="Miller P.J."/>
            <person name="Scott M.A."/>
            <person name="Spackman E."/>
            <person name="Goraichik I."/>
            <person name="Dimitrov K.M."/>
            <person name="Suarez D.L."/>
            <person name="Swayne D.E."/>
        </authorList>
    </citation>
    <scope>NUCLEOTIDE SEQUENCE [LARGE SCALE GENOMIC DNA]</scope>
    <source>
        <strain evidence="9 10">DNF00076</strain>
    </source>
</reference>
<dbReference type="InterPro" id="IPR013783">
    <property type="entry name" value="Ig-like_fold"/>
</dbReference>
<evidence type="ECO:0000256" key="6">
    <source>
        <dbReference type="RuleBase" id="RU361134"/>
    </source>
</evidence>
<dbReference type="GO" id="GO:0004556">
    <property type="term" value="F:alpha-amylase activity"/>
    <property type="evidence" value="ECO:0007669"/>
    <property type="project" value="UniProtKB-UniRule"/>
</dbReference>
<feature type="chain" id="PRO_5014352808" description="Alpha-amylase" evidence="7">
    <location>
        <begin position="21"/>
        <end position="600"/>
    </location>
</feature>
<name>A0A2K0XPN1_9BACT</name>
<dbReference type="GO" id="GO:0043169">
    <property type="term" value="F:cation binding"/>
    <property type="evidence" value="ECO:0007669"/>
    <property type="project" value="InterPro"/>
</dbReference>
<dbReference type="AlphaFoldDB" id="A0A2K0XPN1"/>
<evidence type="ECO:0000256" key="7">
    <source>
        <dbReference type="SAM" id="SignalP"/>
    </source>
</evidence>
<keyword evidence="3 6" id="KW-0119">Carbohydrate metabolism</keyword>
<evidence type="ECO:0000313" key="9">
    <source>
        <dbReference type="EMBL" id="PNP96487.1"/>
    </source>
</evidence>
<dbReference type="Gene3D" id="2.60.40.10">
    <property type="entry name" value="Immunoglobulins"/>
    <property type="match status" value="1"/>
</dbReference>